<proteinExistence type="predicted"/>
<sequence length="87" mass="9593">MRYGCHLAVVIALVGSPPTGVAAETDARPKSDPGEIICRSEPVLGSRLAKRRYCLTRAQWDERRASDRQIIEKSQLIPCLPTRGSNC</sequence>
<keyword evidence="3" id="KW-1185">Reference proteome</keyword>
<evidence type="ECO:0000313" key="3">
    <source>
        <dbReference type="Proteomes" id="UP000286100"/>
    </source>
</evidence>
<name>A0A418WPL8_9SPHN</name>
<gene>
    <name evidence="2" type="ORF">D3876_02085</name>
</gene>
<dbReference type="EMBL" id="QYUM01000002">
    <property type="protein sequence ID" value="RJF93175.1"/>
    <property type="molecule type" value="Genomic_DNA"/>
</dbReference>
<dbReference type="AlphaFoldDB" id="A0A418WPL8"/>
<comment type="caution">
    <text evidence="2">The sequence shown here is derived from an EMBL/GenBank/DDBJ whole genome shotgun (WGS) entry which is preliminary data.</text>
</comment>
<accession>A0A418WPL8</accession>
<feature type="chain" id="PRO_5019298015" description="Secreted protein" evidence="1">
    <location>
        <begin position="23"/>
        <end position="87"/>
    </location>
</feature>
<protein>
    <recommendedName>
        <fullName evidence="4">Secreted protein</fullName>
    </recommendedName>
</protein>
<dbReference type="OrthoDB" id="7582966at2"/>
<feature type="signal peptide" evidence="1">
    <location>
        <begin position="1"/>
        <end position="22"/>
    </location>
</feature>
<organism evidence="2 3">
    <name type="scientific">Sphingomonas cavernae</name>
    <dbReference type="NCBI Taxonomy" id="2320861"/>
    <lineage>
        <taxon>Bacteria</taxon>
        <taxon>Pseudomonadati</taxon>
        <taxon>Pseudomonadota</taxon>
        <taxon>Alphaproteobacteria</taxon>
        <taxon>Sphingomonadales</taxon>
        <taxon>Sphingomonadaceae</taxon>
        <taxon>Sphingomonas</taxon>
    </lineage>
</organism>
<dbReference type="Proteomes" id="UP000286100">
    <property type="component" value="Unassembled WGS sequence"/>
</dbReference>
<reference evidence="2 3" key="1">
    <citation type="submission" date="2018-09" db="EMBL/GenBank/DDBJ databases">
        <authorList>
            <person name="Zhu H."/>
        </authorList>
    </citation>
    <scope>NUCLEOTIDE SEQUENCE [LARGE SCALE GENOMIC DNA]</scope>
    <source>
        <strain evidence="2 3">K2R01-6</strain>
    </source>
</reference>
<dbReference type="RefSeq" id="WP_119759453.1">
    <property type="nucleotide sequence ID" value="NZ_QYUM01000002.1"/>
</dbReference>
<evidence type="ECO:0000313" key="2">
    <source>
        <dbReference type="EMBL" id="RJF93175.1"/>
    </source>
</evidence>
<evidence type="ECO:0008006" key="4">
    <source>
        <dbReference type="Google" id="ProtNLM"/>
    </source>
</evidence>
<keyword evidence="1" id="KW-0732">Signal</keyword>
<evidence type="ECO:0000256" key="1">
    <source>
        <dbReference type="SAM" id="SignalP"/>
    </source>
</evidence>